<dbReference type="GO" id="GO:0006032">
    <property type="term" value="P:chitin catabolic process"/>
    <property type="evidence" value="ECO:0007669"/>
    <property type="project" value="InterPro"/>
</dbReference>
<proteinExistence type="predicted"/>
<protein>
    <recommendedName>
        <fullName evidence="2">Glycoside hydrolase family 19 catalytic domain-containing protein</fullName>
    </recommendedName>
</protein>
<comment type="caution">
    <text evidence="3">The sequence shown here is derived from an EMBL/GenBank/DDBJ whole genome shotgun (WGS) entry which is preliminary data.</text>
</comment>
<reference evidence="3" key="1">
    <citation type="submission" date="2022-11" db="EMBL/GenBank/DDBJ databases">
        <title>Draft genome sequence of Hoeflea poritis E7-10 and Hoeflea prorocentri PM5-8, separated from scleractinian coral Porites lutea and marine dinoflagellate.</title>
        <authorList>
            <person name="Zhang G."/>
            <person name="Wei Q."/>
            <person name="Cai L."/>
        </authorList>
    </citation>
    <scope>NUCLEOTIDE SEQUENCE</scope>
    <source>
        <strain evidence="3">PM5-8</strain>
    </source>
</reference>
<organism evidence="3 4">
    <name type="scientific">Hoeflea prorocentri</name>
    <dbReference type="NCBI Taxonomy" id="1922333"/>
    <lineage>
        <taxon>Bacteria</taxon>
        <taxon>Pseudomonadati</taxon>
        <taxon>Pseudomonadota</taxon>
        <taxon>Alphaproteobacteria</taxon>
        <taxon>Hyphomicrobiales</taxon>
        <taxon>Rhizobiaceae</taxon>
        <taxon>Hoeflea</taxon>
    </lineage>
</organism>
<evidence type="ECO:0000313" key="3">
    <source>
        <dbReference type="EMBL" id="MDA5398359.1"/>
    </source>
</evidence>
<feature type="region of interest" description="Disordered" evidence="1">
    <location>
        <begin position="213"/>
        <end position="269"/>
    </location>
</feature>
<dbReference type="AlphaFoldDB" id="A0A9X3UH53"/>
<dbReference type="InterPro" id="IPR023346">
    <property type="entry name" value="Lysozyme-like_dom_sf"/>
</dbReference>
<keyword evidence="4" id="KW-1185">Reference proteome</keyword>
<dbReference type="SUPFAM" id="SSF53955">
    <property type="entry name" value="Lysozyme-like"/>
    <property type="match status" value="1"/>
</dbReference>
<name>A0A9X3UH53_9HYPH</name>
<feature type="domain" description="Glycoside hydrolase family 19 catalytic" evidence="2">
    <location>
        <begin position="36"/>
        <end position="145"/>
    </location>
</feature>
<dbReference type="InterPro" id="IPR000726">
    <property type="entry name" value="Glyco_hydro_19_cat"/>
</dbReference>
<dbReference type="Gene3D" id="1.10.530.10">
    <property type="match status" value="1"/>
</dbReference>
<dbReference type="GO" id="GO:0004568">
    <property type="term" value="F:chitinase activity"/>
    <property type="evidence" value="ECO:0007669"/>
    <property type="project" value="InterPro"/>
</dbReference>
<evidence type="ECO:0000313" key="4">
    <source>
        <dbReference type="Proteomes" id="UP001151234"/>
    </source>
</evidence>
<gene>
    <name evidence="3" type="ORF">OQ273_07215</name>
</gene>
<dbReference type="GO" id="GO:0016998">
    <property type="term" value="P:cell wall macromolecule catabolic process"/>
    <property type="evidence" value="ECO:0007669"/>
    <property type="project" value="InterPro"/>
</dbReference>
<dbReference type="EMBL" id="JAPJZI010000001">
    <property type="protein sequence ID" value="MDA5398359.1"/>
    <property type="molecule type" value="Genomic_DNA"/>
</dbReference>
<accession>A0A9X3UH53</accession>
<sequence length="317" mass="33910">MDRAAFYAALRRRSSGVFGTSLSQPQVDGMEGIMDAFVTHGDGRPKTLAYALATAYHETGRQMMPVREGFAKTDAQARQRVNRLAAQRGPNSAVAKYAKPQPPHGHVYYGRGQVQLTWKKNYETSSADAGIDLVRFPDKVLDPVIGARILVRGLLDGRWNGHGHGIAHYLPDSGTDDLRNARRTVNITDKWQQIADYYRSFLGAIETAGGVPTTVVSEDVDTPTDTPGAEVGSPETEETIETDTAADGGATPLDGPSAGHDEPDAPDVADAPVIAEDPVIPDAPVVPEVADVAPEPPKTGLGALWDNVVGFFTGRSR</sequence>
<dbReference type="RefSeq" id="WP_267989790.1">
    <property type="nucleotide sequence ID" value="NZ_JAPJZI010000001.1"/>
</dbReference>
<dbReference type="Proteomes" id="UP001151234">
    <property type="component" value="Unassembled WGS sequence"/>
</dbReference>
<evidence type="ECO:0000259" key="2">
    <source>
        <dbReference type="Pfam" id="PF00182"/>
    </source>
</evidence>
<evidence type="ECO:0000256" key="1">
    <source>
        <dbReference type="SAM" id="MobiDB-lite"/>
    </source>
</evidence>
<dbReference type="Pfam" id="PF00182">
    <property type="entry name" value="Glyco_hydro_19"/>
    <property type="match status" value="1"/>
</dbReference>